<dbReference type="EMBL" id="CDMY01000439">
    <property type="protein sequence ID" value="CEM12910.1"/>
    <property type="molecule type" value="Genomic_DNA"/>
</dbReference>
<gene>
    <name evidence="2" type="ORF">Vbra_5830</name>
</gene>
<dbReference type="Proteomes" id="UP000041254">
    <property type="component" value="Unassembled WGS sequence"/>
</dbReference>
<feature type="compositionally biased region" description="Low complexity" evidence="1">
    <location>
        <begin position="9"/>
        <end position="19"/>
    </location>
</feature>
<feature type="compositionally biased region" description="Basic and acidic residues" evidence="1">
    <location>
        <begin position="99"/>
        <end position="114"/>
    </location>
</feature>
<feature type="compositionally biased region" description="Polar residues" evidence="1">
    <location>
        <begin position="116"/>
        <end position="125"/>
    </location>
</feature>
<reference evidence="2 3" key="1">
    <citation type="submission" date="2014-11" db="EMBL/GenBank/DDBJ databases">
        <authorList>
            <person name="Zhu J."/>
            <person name="Qi W."/>
            <person name="Song R."/>
        </authorList>
    </citation>
    <scope>NUCLEOTIDE SEQUENCE [LARGE SCALE GENOMIC DNA]</scope>
</reference>
<feature type="compositionally biased region" description="Low complexity" evidence="1">
    <location>
        <begin position="181"/>
        <end position="199"/>
    </location>
</feature>
<dbReference type="VEuPathDB" id="CryptoDB:Vbra_5830"/>
<dbReference type="AlphaFoldDB" id="A0A0G4FHK3"/>
<feature type="region of interest" description="Disordered" evidence="1">
    <location>
        <begin position="150"/>
        <end position="208"/>
    </location>
</feature>
<sequence length="255" mass="27734">MTSRMDIVANEANEASEASGDSGPDVFLGERRPRGLGEALDPRGFFSVDPVTFTGITRVFRVAYRAAETVARANPELMEYLAMQDAMQESRGRIEEVLSLKGSQDGHKKGREPSEGSVSGGQRTPTLPPFMSNLRMPDLSAIYREEFGEAASPTTPPCTAQPPLLALPFRPSGSPTPIPSSPLIQPASPAHSQAASGASTPRSGRRLVPPPPMTWWQRLWAFIWALPARLCGCCRQLWNQMCSWVCGCVGNKKSY</sequence>
<organism evidence="2 3">
    <name type="scientific">Vitrella brassicaformis (strain CCMP3155)</name>
    <dbReference type="NCBI Taxonomy" id="1169540"/>
    <lineage>
        <taxon>Eukaryota</taxon>
        <taxon>Sar</taxon>
        <taxon>Alveolata</taxon>
        <taxon>Colpodellida</taxon>
        <taxon>Vitrellaceae</taxon>
        <taxon>Vitrella</taxon>
    </lineage>
</organism>
<protein>
    <submittedName>
        <fullName evidence="2">Uncharacterized protein</fullName>
    </submittedName>
</protein>
<keyword evidence="3" id="KW-1185">Reference proteome</keyword>
<evidence type="ECO:0000313" key="2">
    <source>
        <dbReference type="EMBL" id="CEM12910.1"/>
    </source>
</evidence>
<name>A0A0G4FHK3_VITBC</name>
<feature type="region of interest" description="Disordered" evidence="1">
    <location>
        <begin position="1"/>
        <end position="34"/>
    </location>
</feature>
<proteinExistence type="predicted"/>
<evidence type="ECO:0000256" key="1">
    <source>
        <dbReference type="SAM" id="MobiDB-lite"/>
    </source>
</evidence>
<evidence type="ECO:0000313" key="3">
    <source>
        <dbReference type="Proteomes" id="UP000041254"/>
    </source>
</evidence>
<accession>A0A0G4FHK3</accession>
<feature type="region of interest" description="Disordered" evidence="1">
    <location>
        <begin position="99"/>
        <end position="131"/>
    </location>
</feature>
<dbReference type="InParanoid" id="A0A0G4FHK3"/>